<dbReference type="EC" id="2.7.7.7" evidence="1"/>
<organism evidence="8 9">
    <name type="scientific">Halovulum dunhuangense</name>
    <dbReference type="NCBI Taxonomy" id="1505036"/>
    <lineage>
        <taxon>Bacteria</taxon>
        <taxon>Pseudomonadati</taxon>
        <taxon>Pseudomonadota</taxon>
        <taxon>Alphaproteobacteria</taxon>
        <taxon>Rhodobacterales</taxon>
        <taxon>Paracoccaceae</taxon>
        <taxon>Halovulum</taxon>
    </lineage>
</organism>
<dbReference type="RefSeq" id="WP_171321765.1">
    <property type="nucleotide sequence ID" value="NZ_JABFBC010000001.1"/>
</dbReference>
<keyword evidence="5" id="KW-0239">DNA-directed DNA polymerase</keyword>
<evidence type="ECO:0000256" key="3">
    <source>
        <dbReference type="ARBA" id="ARBA00022695"/>
    </source>
</evidence>
<dbReference type="Gene3D" id="1.20.272.10">
    <property type="match status" value="1"/>
</dbReference>
<name>A0A849L040_9RHOB</name>
<dbReference type="PANTHER" id="PTHR34388:SF1">
    <property type="entry name" value="DNA POLYMERASE III SUBUNIT DELTA"/>
    <property type="match status" value="1"/>
</dbReference>
<dbReference type="InterPro" id="IPR005790">
    <property type="entry name" value="DNA_polIII_delta"/>
</dbReference>
<dbReference type="AlphaFoldDB" id="A0A849L040"/>
<dbReference type="Gene3D" id="3.40.50.300">
    <property type="entry name" value="P-loop containing nucleotide triphosphate hydrolases"/>
    <property type="match status" value="1"/>
</dbReference>
<dbReference type="GO" id="GO:0003677">
    <property type="term" value="F:DNA binding"/>
    <property type="evidence" value="ECO:0007669"/>
    <property type="project" value="InterPro"/>
</dbReference>
<evidence type="ECO:0000256" key="4">
    <source>
        <dbReference type="ARBA" id="ARBA00022705"/>
    </source>
</evidence>
<dbReference type="GO" id="GO:0003887">
    <property type="term" value="F:DNA-directed DNA polymerase activity"/>
    <property type="evidence" value="ECO:0007669"/>
    <property type="project" value="UniProtKB-KW"/>
</dbReference>
<keyword evidence="3" id="KW-0548">Nucleotidyltransferase</keyword>
<dbReference type="NCBIfam" id="TIGR01128">
    <property type="entry name" value="holA"/>
    <property type="match status" value="1"/>
</dbReference>
<evidence type="ECO:0000256" key="5">
    <source>
        <dbReference type="ARBA" id="ARBA00022932"/>
    </source>
</evidence>
<evidence type="ECO:0000256" key="7">
    <source>
        <dbReference type="ARBA" id="ARBA00049244"/>
    </source>
</evidence>
<comment type="catalytic activity">
    <reaction evidence="7">
        <text>DNA(n) + a 2'-deoxyribonucleoside 5'-triphosphate = DNA(n+1) + diphosphate</text>
        <dbReference type="Rhea" id="RHEA:22508"/>
        <dbReference type="Rhea" id="RHEA-COMP:17339"/>
        <dbReference type="Rhea" id="RHEA-COMP:17340"/>
        <dbReference type="ChEBI" id="CHEBI:33019"/>
        <dbReference type="ChEBI" id="CHEBI:61560"/>
        <dbReference type="ChEBI" id="CHEBI:173112"/>
        <dbReference type="EC" id="2.7.7.7"/>
    </reaction>
</comment>
<accession>A0A849L040</accession>
<keyword evidence="9" id="KW-1185">Reference proteome</keyword>
<proteinExistence type="inferred from homology"/>
<gene>
    <name evidence="8" type="ORF">HMH01_01395</name>
</gene>
<evidence type="ECO:0000256" key="2">
    <source>
        <dbReference type="ARBA" id="ARBA00022679"/>
    </source>
</evidence>
<keyword evidence="2" id="KW-0808">Transferase</keyword>
<evidence type="ECO:0000313" key="9">
    <source>
        <dbReference type="Proteomes" id="UP000572377"/>
    </source>
</evidence>
<dbReference type="InterPro" id="IPR008921">
    <property type="entry name" value="DNA_pol3_clamp-load_cplx_C"/>
</dbReference>
<sequence>MKLPPRDLLAFIRKPDASRAGILIFGQDPMRIALRRQDLAANLGGPQAESDMRLTRLSPSDLRGEPSRLSDALKEQGFFPGQRVVTLEDATDALAKPVTAALEDWRPGDAFLIVTAGNLTPRSALRKLFENAPNAYAAAVYADPPGRDEIEATLNAAGLKGVSGDAMRDLTALAQALDPGDFRQTVERLALYKHGDPEPLSPADIAAIAPAVTEAAVDDVIAAAADGELPLLCATLPRLAAQGVNPTTLCIALQRHFRQLHAAASHPAGAEQALARARPPVFGPRRDRMLRQARHWGPAKLEQILHEIMDTDLSLRSSRPVPGQALVERLMMRIAMIHSR</sequence>
<dbReference type="PANTHER" id="PTHR34388">
    <property type="entry name" value="DNA POLYMERASE III SUBUNIT DELTA"/>
    <property type="match status" value="1"/>
</dbReference>
<dbReference type="Proteomes" id="UP000572377">
    <property type="component" value="Unassembled WGS sequence"/>
</dbReference>
<comment type="caution">
    <text evidence="8">The sequence shown here is derived from an EMBL/GenBank/DDBJ whole genome shotgun (WGS) entry which is preliminary data.</text>
</comment>
<evidence type="ECO:0000256" key="1">
    <source>
        <dbReference type="ARBA" id="ARBA00012417"/>
    </source>
</evidence>
<dbReference type="GO" id="GO:0009360">
    <property type="term" value="C:DNA polymerase III complex"/>
    <property type="evidence" value="ECO:0007669"/>
    <property type="project" value="TreeGrafter"/>
</dbReference>
<comment type="similarity">
    <text evidence="6">Belongs to the DNA polymerase HolA subunit family.</text>
</comment>
<dbReference type="GO" id="GO:0006261">
    <property type="term" value="P:DNA-templated DNA replication"/>
    <property type="evidence" value="ECO:0007669"/>
    <property type="project" value="TreeGrafter"/>
</dbReference>
<evidence type="ECO:0000313" key="8">
    <source>
        <dbReference type="EMBL" id="NNU79080.1"/>
    </source>
</evidence>
<dbReference type="InterPro" id="IPR027417">
    <property type="entry name" value="P-loop_NTPase"/>
</dbReference>
<keyword evidence="4" id="KW-0235">DNA replication</keyword>
<evidence type="ECO:0000256" key="6">
    <source>
        <dbReference type="ARBA" id="ARBA00034754"/>
    </source>
</evidence>
<protein>
    <recommendedName>
        <fullName evidence="1">DNA-directed DNA polymerase</fullName>
        <ecNumber evidence="1">2.7.7.7</ecNumber>
    </recommendedName>
</protein>
<dbReference type="SUPFAM" id="SSF48019">
    <property type="entry name" value="post-AAA+ oligomerization domain-like"/>
    <property type="match status" value="1"/>
</dbReference>
<reference evidence="8 9" key="1">
    <citation type="submission" date="2020-05" db="EMBL/GenBank/DDBJ databases">
        <title>Gimesia benthica sp. nov., a novel planctomycete isolated from a deep-sea water sample of the Northwest Indian Ocean.</title>
        <authorList>
            <person name="Wang J."/>
            <person name="Ruan C."/>
            <person name="Song L."/>
            <person name="Zhu Y."/>
            <person name="Li A."/>
            <person name="Zheng X."/>
            <person name="Wang L."/>
            <person name="Lu Z."/>
            <person name="Huang Y."/>
            <person name="Du W."/>
            <person name="Zhou Y."/>
            <person name="Huang L."/>
            <person name="Dai X."/>
        </authorList>
    </citation>
    <scope>NUCLEOTIDE SEQUENCE [LARGE SCALE GENOMIC DNA]</scope>
    <source>
        <strain evidence="8 9">YYQ-30</strain>
    </source>
</reference>
<dbReference type="EMBL" id="JABFBC010000001">
    <property type="protein sequence ID" value="NNU79080.1"/>
    <property type="molecule type" value="Genomic_DNA"/>
</dbReference>